<protein>
    <submittedName>
        <fullName evidence="1">Uncharacterized protein</fullName>
    </submittedName>
</protein>
<evidence type="ECO:0000313" key="2">
    <source>
        <dbReference type="Proteomes" id="UP000249402"/>
    </source>
</evidence>
<dbReference type="OrthoDB" id="3549294at2759"/>
<dbReference type="Proteomes" id="UP000249402">
    <property type="component" value="Unassembled WGS sequence"/>
</dbReference>
<dbReference type="VEuPathDB" id="FungiDB:BO80DRAFT_469972"/>
<dbReference type="RefSeq" id="XP_025580418.1">
    <property type="nucleotide sequence ID" value="XM_025723054.1"/>
</dbReference>
<accession>A0A395HDN7</accession>
<dbReference type="AlphaFoldDB" id="A0A395HDN7"/>
<reference evidence="1 2" key="1">
    <citation type="submission" date="2018-02" db="EMBL/GenBank/DDBJ databases">
        <title>The genomes of Aspergillus section Nigri reveals drivers in fungal speciation.</title>
        <authorList>
            <consortium name="DOE Joint Genome Institute"/>
            <person name="Vesth T.C."/>
            <person name="Nybo J."/>
            <person name="Theobald S."/>
            <person name="Brandl J."/>
            <person name="Frisvad J.C."/>
            <person name="Nielsen K.F."/>
            <person name="Lyhne E.K."/>
            <person name="Kogle M.E."/>
            <person name="Kuo A."/>
            <person name="Riley R."/>
            <person name="Clum A."/>
            <person name="Nolan M."/>
            <person name="Lipzen A."/>
            <person name="Salamov A."/>
            <person name="Henrissat B."/>
            <person name="Wiebenga A."/>
            <person name="De vries R.P."/>
            <person name="Grigoriev I.V."/>
            <person name="Mortensen U.H."/>
            <person name="Andersen M.R."/>
            <person name="Baker S.E."/>
        </authorList>
    </citation>
    <scope>NUCLEOTIDE SEQUENCE [LARGE SCALE GENOMIC DNA]</scope>
    <source>
        <strain evidence="1 2">CBS 121593</strain>
    </source>
</reference>
<dbReference type="GeneID" id="37227919"/>
<dbReference type="STRING" id="1448316.A0A395HDN7"/>
<gene>
    <name evidence="1" type="ORF">BO80DRAFT_469972</name>
</gene>
<proteinExistence type="predicted"/>
<organism evidence="1 2">
    <name type="scientific">Aspergillus ibericus CBS 121593</name>
    <dbReference type="NCBI Taxonomy" id="1448316"/>
    <lineage>
        <taxon>Eukaryota</taxon>
        <taxon>Fungi</taxon>
        <taxon>Dikarya</taxon>
        <taxon>Ascomycota</taxon>
        <taxon>Pezizomycotina</taxon>
        <taxon>Eurotiomycetes</taxon>
        <taxon>Eurotiomycetidae</taxon>
        <taxon>Eurotiales</taxon>
        <taxon>Aspergillaceae</taxon>
        <taxon>Aspergillus</taxon>
        <taxon>Aspergillus subgen. Circumdati</taxon>
    </lineage>
</organism>
<dbReference type="EMBL" id="KZ824419">
    <property type="protein sequence ID" value="RAL06091.1"/>
    <property type="molecule type" value="Genomic_DNA"/>
</dbReference>
<name>A0A395HDN7_9EURO</name>
<keyword evidence="2" id="KW-1185">Reference proteome</keyword>
<sequence>MGDAARPGDDRSLVCQTPPFLGDGIVTNEPISFACEEKSLRQGKDSLVVNGQSTWKVSKGVCDLQPRVLPKQLLLGVSTQLTVRLSKDSSFSNWPGVQGIAGYDNGNYLSVLYLAWAYILSARWVELLGRSADHECHMGYTPQDMEDSQQPIKQPMVRIDLGDSVCEEEARWWRSILCSDGGWNATTRYNDHVYLSPWSVSAEDAGLDLSVKGVPGADKLDPPESGTAVKYLSRFCMHHRIYSQCSAALAGALYIPFVRGRTVSLPFPKQVSPPEVEKDAGNSNLSIPDLLSEHDKHLSKYMTLSSNVWGLRSLLCSTFFNADIESYLTTLLANRQPRLGPLWLGAILTDVAKSVLRDIRTGNTALDLLASAWTGTAQTFLTSNMACEGHERPPIWPWKPFGYTWEWLLTNGYSILDDRKENIQPADHASHSSARISAALNGYHYDFFSQDLSEGATRGIFAWLRSTGYPRNERSIY</sequence>
<evidence type="ECO:0000313" key="1">
    <source>
        <dbReference type="EMBL" id="RAL06091.1"/>
    </source>
</evidence>